<dbReference type="OrthoDB" id="333971at2"/>
<name>A0A1G7TP02_CHIFI</name>
<comment type="subcellular location">
    <subcellularLocation>
        <location evidence="1">Membrane</location>
    </subcellularLocation>
</comment>
<dbReference type="GO" id="GO:0019867">
    <property type="term" value="C:outer membrane"/>
    <property type="evidence" value="ECO:0007669"/>
    <property type="project" value="InterPro"/>
</dbReference>
<dbReference type="SUPFAM" id="SSF56300">
    <property type="entry name" value="Metallo-dependent phosphatases"/>
    <property type="match status" value="1"/>
</dbReference>
<evidence type="ECO:0000256" key="1">
    <source>
        <dbReference type="ARBA" id="ARBA00004370"/>
    </source>
</evidence>
<organism evidence="8 9">
    <name type="scientific">Chitinophaga filiformis</name>
    <name type="common">Myxococcus filiformis</name>
    <name type="synonym">Flexibacter filiformis</name>
    <dbReference type="NCBI Taxonomy" id="104663"/>
    <lineage>
        <taxon>Bacteria</taxon>
        <taxon>Pseudomonadati</taxon>
        <taxon>Bacteroidota</taxon>
        <taxon>Chitinophagia</taxon>
        <taxon>Chitinophagales</taxon>
        <taxon>Chitinophagaceae</taxon>
        <taxon>Chitinophaga</taxon>
    </lineage>
</organism>
<dbReference type="Pfam" id="PF00149">
    <property type="entry name" value="Metallophos"/>
    <property type="match status" value="1"/>
</dbReference>
<dbReference type="PANTHER" id="PTHR10161:SF14">
    <property type="entry name" value="TARTRATE-RESISTANT ACID PHOSPHATASE TYPE 5"/>
    <property type="match status" value="1"/>
</dbReference>
<feature type="signal peptide" evidence="5">
    <location>
        <begin position="1"/>
        <end position="23"/>
    </location>
</feature>
<gene>
    <name evidence="8" type="ORF">SAMN04488121_1047</name>
</gene>
<dbReference type="InterPro" id="IPR029052">
    <property type="entry name" value="Metallo-depent_PP-like"/>
</dbReference>
<evidence type="ECO:0000259" key="7">
    <source>
        <dbReference type="Pfam" id="PF01103"/>
    </source>
</evidence>
<dbReference type="InterPro" id="IPR000184">
    <property type="entry name" value="Bac_surfAg_D15"/>
</dbReference>
<evidence type="ECO:0000256" key="5">
    <source>
        <dbReference type="SAM" id="SignalP"/>
    </source>
</evidence>
<dbReference type="EMBL" id="FNBN01000004">
    <property type="protein sequence ID" value="SDG36419.1"/>
    <property type="molecule type" value="Genomic_DNA"/>
</dbReference>
<evidence type="ECO:0000256" key="3">
    <source>
        <dbReference type="ARBA" id="ARBA00022801"/>
    </source>
</evidence>
<feature type="domain" description="Bacterial surface antigen (D15)" evidence="7">
    <location>
        <begin position="966"/>
        <end position="1185"/>
    </location>
</feature>
<protein>
    <submittedName>
        <fullName evidence="8">Calcineurin-like phosphoesterase</fullName>
    </submittedName>
</protein>
<keyword evidence="2 5" id="KW-0732">Signal</keyword>
<dbReference type="AlphaFoldDB" id="A0A1G7TP02"/>
<accession>A0A1G7TP02</accession>
<dbReference type="GO" id="GO:0016787">
    <property type="term" value="F:hydrolase activity"/>
    <property type="evidence" value="ECO:0007669"/>
    <property type="project" value="UniProtKB-KW"/>
</dbReference>
<dbReference type="InterPro" id="IPR004843">
    <property type="entry name" value="Calcineurin-like_PHP"/>
</dbReference>
<feature type="chain" id="PRO_5011489426" evidence="5">
    <location>
        <begin position="24"/>
        <end position="1223"/>
    </location>
</feature>
<dbReference type="Pfam" id="PF01103">
    <property type="entry name" value="Omp85"/>
    <property type="match status" value="1"/>
</dbReference>
<dbReference type="Proteomes" id="UP000199045">
    <property type="component" value="Unassembled WGS sequence"/>
</dbReference>
<evidence type="ECO:0000256" key="2">
    <source>
        <dbReference type="ARBA" id="ARBA00022729"/>
    </source>
</evidence>
<dbReference type="InterPro" id="IPR051558">
    <property type="entry name" value="Metallophosphoesterase_PAP"/>
</dbReference>
<evidence type="ECO:0000256" key="4">
    <source>
        <dbReference type="ARBA" id="ARBA00023136"/>
    </source>
</evidence>
<evidence type="ECO:0000313" key="9">
    <source>
        <dbReference type="Proteomes" id="UP000199045"/>
    </source>
</evidence>
<evidence type="ECO:0000259" key="6">
    <source>
        <dbReference type="Pfam" id="PF00149"/>
    </source>
</evidence>
<keyword evidence="4" id="KW-0472">Membrane</keyword>
<evidence type="ECO:0000313" key="8">
    <source>
        <dbReference type="EMBL" id="SDG36419.1"/>
    </source>
</evidence>
<dbReference type="Gene3D" id="2.40.160.50">
    <property type="entry name" value="membrane protein fhac: a member of the omp85/tpsb transporter family"/>
    <property type="match status" value="1"/>
</dbReference>
<dbReference type="STRING" id="104663.SAMN04488121_1047"/>
<reference evidence="8 9" key="1">
    <citation type="submission" date="2016-10" db="EMBL/GenBank/DDBJ databases">
        <authorList>
            <person name="de Groot N.N."/>
        </authorList>
    </citation>
    <scope>NUCLEOTIDE SEQUENCE [LARGE SCALE GENOMIC DNA]</scope>
    <source>
        <strain evidence="8 9">DSM 527</strain>
    </source>
</reference>
<proteinExistence type="predicted"/>
<keyword evidence="3" id="KW-0378">Hydrolase</keyword>
<dbReference type="PANTHER" id="PTHR10161">
    <property type="entry name" value="TARTRATE-RESISTANT ACID PHOSPHATASE TYPE 5"/>
    <property type="match status" value="1"/>
</dbReference>
<dbReference type="Gene3D" id="3.60.21.10">
    <property type="match status" value="1"/>
</dbReference>
<feature type="domain" description="Calcineurin-like phosphoesterase" evidence="6">
    <location>
        <begin position="33"/>
        <end position="232"/>
    </location>
</feature>
<sequence length="1223" mass="138368">MISILPKARHILPLLFLPLLTQAQMTDDSLARRVILIGDAGELHKDGHNPVIDAVKQRINLQDARNTVLFLGDNIYPLGLPDEGSSRYDEARQVLDYQVGLVKNTNTQAIFIPGNHDWKRSKPDGWQTVINQQLYVDSLQLPNVNFLPKDGCPGPEEVHLDNNTTLIIMDTEWWLFPYQKPGSESSCDTKTREEVLTELNDIVSRNRNKLIIFAAHHPFRSYGIHGGYYTIKQHIFPFTDLKKGLYIPLPLIGSIYPITRGVFGTPEDIPNPIYQSMIRGVEAAIKPHGPAIFVSGHDHTLQLIKDEQNFYIVSGSGSKENRVKKGSKSLFASNENGYTVLEISKSGRVEVKYYTIEKTDAPAYAQQLFSLQDVRSSAIANASPSASQLPAAVVMPADSQYTGKTSFHYWLMGRNYRDVWGTPLSFPVLDLNKEKGGLKILKRGGGMQTLSLRLEDKDGKEWVLRSLKKYPDKAVPEALRETVAKDVVQDQISAANPYAPVAVVPLADAAGVHHTNPTFVYLPKDTVLGIYQNTFGDDVYLFEEREADVKGKTLNTPKVLEQLHGDNDNTIDQPAVLNARLLDLLIADWDRHDDQWRWGAENDKKAKTQKYFPIPRDRDQAFFVNEGFLPRIASRRWALPNIQGFRPKIRFVEGQNPTAQPFDRSFMNELSEQQWKDISRNFVQRITDSAIRAAVNRFPDTIRAEVGERTYNTLIARRAILEKEALELYRFLSKKVEVTGSKKDELFTVERLPGGLMDVTVTKINKKGELEQVIYHRTFDPKDTRELRLFGLGGEDRFVMKGDNGSPIKVRIIGGKDVDTYIDSTGSHAGKRIRIYELANRKDSFDMHGNDRRILSSNPDIIRYERTFFRLQYNKLMPLASAGFNADDGLSLGLGFQYTTQGFRKRPFATRHTVLAGHSLGTDAWQFRYLGEFTDVIGNTDLTITANAKAPNNTINFFGFGNETVFDKSRTIRYYRTRFALFNIEPLLNTKLSRNVELYYGPSLTYYSLDKDETTGRIISDFPHNGLDSLSVYRSKSYAGLRLGLRIDTRDNALIPTRGISWNTSVYGSQGLNEEKRNYLQAQTDLSIYTNFHVPTSVVLVTRFGANKIWGNYEFFQAAAIGGVQNLRGYRNYRFTGNAAVYNNVELRVKLFDFRSYLFPASVGLLAFNDVGRVWFPSQKSAIWHDGYGGGVYFTPANLVVLSAIVGRSDEGVLPYITFGFRF</sequence>
<dbReference type="RefSeq" id="WP_089834205.1">
    <property type="nucleotide sequence ID" value="NZ_FNBN01000004.1"/>
</dbReference>